<dbReference type="Pfam" id="PF00364">
    <property type="entry name" value="Biotin_lipoyl"/>
    <property type="match status" value="1"/>
</dbReference>
<reference evidence="6" key="2">
    <citation type="submission" date="2020-11" db="EMBL/GenBank/DDBJ databases">
        <authorList>
            <person name="Cecchin M."/>
            <person name="Marcolungo L."/>
            <person name="Rossato M."/>
            <person name="Girolomoni L."/>
            <person name="Cosentino E."/>
            <person name="Cuine S."/>
            <person name="Li-Beisson Y."/>
            <person name="Delledonne M."/>
            <person name="Ballottari M."/>
        </authorList>
    </citation>
    <scope>NUCLEOTIDE SEQUENCE</scope>
    <source>
        <strain evidence="6">211/11P</strain>
        <tissue evidence="6">Whole cell</tissue>
    </source>
</reference>
<evidence type="ECO:0000256" key="4">
    <source>
        <dbReference type="SAM" id="MobiDB-lite"/>
    </source>
</evidence>
<evidence type="ECO:0000259" key="5">
    <source>
        <dbReference type="PROSITE" id="PS50968"/>
    </source>
</evidence>
<dbReference type="SUPFAM" id="SSF51230">
    <property type="entry name" value="Single hybrid motif"/>
    <property type="match status" value="1"/>
</dbReference>
<dbReference type="PANTHER" id="PTHR43416:SF5">
    <property type="entry name" value="DIHYDROLIPOYLLYSINE-RESIDUE SUCCINYLTRANSFERASE COMPONENT OF 2-OXOGLUTARATE DEHYDROGENASE COMPLEX, MITOCHONDRIAL"/>
    <property type="match status" value="1"/>
</dbReference>
<gene>
    <name evidence="6" type="ORF">D9Q98_010563</name>
</gene>
<dbReference type="PROSITE" id="PS50968">
    <property type="entry name" value="BIOTINYL_LIPOYL"/>
    <property type="match status" value="1"/>
</dbReference>
<evidence type="ECO:0000313" key="7">
    <source>
        <dbReference type="Proteomes" id="UP001055712"/>
    </source>
</evidence>
<organism evidence="6 7">
    <name type="scientific">Chlorella vulgaris</name>
    <name type="common">Green alga</name>
    <dbReference type="NCBI Taxonomy" id="3077"/>
    <lineage>
        <taxon>Eukaryota</taxon>
        <taxon>Viridiplantae</taxon>
        <taxon>Chlorophyta</taxon>
        <taxon>core chlorophytes</taxon>
        <taxon>Trebouxiophyceae</taxon>
        <taxon>Chlorellales</taxon>
        <taxon>Chlorellaceae</taxon>
        <taxon>Chlorella clade</taxon>
        <taxon>Chlorella</taxon>
    </lineage>
</organism>
<accession>A0A9D4TQD3</accession>
<evidence type="ECO:0000313" key="6">
    <source>
        <dbReference type="EMBL" id="KAI3431810.1"/>
    </source>
</evidence>
<name>A0A9D4TQD3_CHLVU</name>
<proteinExistence type="inferred from homology"/>
<protein>
    <recommendedName>
        <fullName evidence="5">Lipoyl-binding domain-containing protein</fullName>
    </recommendedName>
</protein>
<feature type="compositionally biased region" description="Low complexity" evidence="4">
    <location>
        <begin position="158"/>
        <end position="179"/>
    </location>
</feature>
<feature type="compositionally biased region" description="Low complexity" evidence="4">
    <location>
        <begin position="120"/>
        <end position="143"/>
    </location>
</feature>
<comment type="caution">
    <text evidence="6">The sequence shown here is derived from an EMBL/GenBank/DDBJ whole genome shotgun (WGS) entry which is preliminary data.</text>
</comment>
<dbReference type="InterPro" id="IPR003016">
    <property type="entry name" value="2-oxoA_DH_lipoyl-BS"/>
</dbReference>
<dbReference type="Gene3D" id="2.40.50.100">
    <property type="match status" value="1"/>
</dbReference>
<evidence type="ECO:0000256" key="3">
    <source>
        <dbReference type="ARBA" id="ARBA00022946"/>
    </source>
</evidence>
<dbReference type="GO" id="GO:0004149">
    <property type="term" value="F:dihydrolipoyllysine-residue succinyltransferase activity"/>
    <property type="evidence" value="ECO:0007669"/>
    <property type="project" value="TreeGrafter"/>
</dbReference>
<dbReference type="AlphaFoldDB" id="A0A9D4TQD3"/>
<dbReference type="PANTHER" id="PTHR43416">
    <property type="entry name" value="DIHYDROLIPOYLLYSINE-RESIDUE SUCCINYLTRANSFERASE COMPONENT OF 2-OXOGLUTARATE DEHYDROGENASE COMPLEX, MITOCHONDRIAL-RELATED"/>
    <property type="match status" value="1"/>
</dbReference>
<dbReference type="PROSITE" id="PS00189">
    <property type="entry name" value="LIPOYL"/>
    <property type="match status" value="1"/>
</dbReference>
<feature type="domain" description="Lipoyl-binding" evidence="5">
    <location>
        <begin position="43"/>
        <end position="118"/>
    </location>
</feature>
<comment type="similarity">
    <text evidence="1">Belongs to the 2-oxoacid dehydrogenase family.</text>
</comment>
<dbReference type="OrthoDB" id="5391403at2759"/>
<dbReference type="Proteomes" id="UP001055712">
    <property type="component" value="Unassembled WGS sequence"/>
</dbReference>
<dbReference type="CDD" id="cd06849">
    <property type="entry name" value="lipoyl_domain"/>
    <property type="match status" value="1"/>
</dbReference>
<sequence>MLKALLSRRLAQAGSTAAAAVTSRAGVGGGWVALHSSAAAAASLQVKIPALGESISDGTVSAVLKQAGDRVEEDEAILQIETDKVTVDVRAPQAGFIEAILVKEDDNVEVGHVVASISDSAKGTASKPAPAAKSAEASAPPAEAKNESKQQSGSRTKAPAAAAAAPAPAAPAAAAAEAAEPAHRAPSIAFPPRRTPDGKPISMLPASDAKQMLASMLAAAGGGSSSSAGPSAAAPIPEQYRNMIAVPIVGGSMPILRGPPVPSRGPPGPARQVISDREMEAIMLGGAEP</sequence>
<reference evidence="6" key="1">
    <citation type="journal article" date="2019" name="Plant J.">
        <title>Chlorella vulgaris genome assembly and annotation reveals the molecular basis for metabolic acclimation to high light conditions.</title>
        <authorList>
            <person name="Cecchin M."/>
            <person name="Marcolungo L."/>
            <person name="Rossato M."/>
            <person name="Girolomoni L."/>
            <person name="Cosentino E."/>
            <person name="Cuine S."/>
            <person name="Li-Beisson Y."/>
            <person name="Delledonne M."/>
            <person name="Ballottari M."/>
        </authorList>
    </citation>
    <scope>NUCLEOTIDE SEQUENCE</scope>
    <source>
        <strain evidence="6">211/11P</strain>
    </source>
</reference>
<dbReference type="InterPro" id="IPR000089">
    <property type="entry name" value="Biotin_lipoyl"/>
</dbReference>
<feature type="region of interest" description="Disordered" evidence="4">
    <location>
        <begin position="118"/>
        <end position="204"/>
    </location>
</feature>
<keyword evidence="3" id="KW-0809">Transit peptide</keyword>
<dbReference type="EMBL" id="SIDB01000006">
    <property type="protein sequence ID" value="KAI3431810.1"/>
    <property type="molecule type" value="Genomic_DNA"/>
</dbReference>
<dbReference type="GO" id="GO:0006099">
    <property type="term" value="P:tricarboxylic acid cycle"/>
    <property type="evidence" value="ECO:0007669"/>
    <property type="project" value="TreeGrafter"/>
</dbReference>
<dbReference type="InterPro" id="IPR050537">
    <property type="entry name" value="2-oxoacid_dehydrogenase"/>
</dbReference>
<keyword evidence="7" id="KW-1185">Reference proteome</keyword>
<evidence type="ECO:0000256" key="1">
    <source>
        <dbReference type="ARBA" id="ARBA00007317"/>
    </source>
</evidence>
<dbReference type="InterPro" id="IPR011053">
    <property type="entry name" value="Single_hybrid_motif"/>
</dbReference>
<keyword evidence="2" id="KW-0450">Lipoyl</keyword>
<evidence type="ECO:0000256" key="2">
    <source>
        <dbReference type="ARBA" id="ARBA00022823"/>
    </source>
</evidence>